<proteinExistence type="predicted"/>
<reference evidence="3 4" key="1">
    <citation type="journal article" date="2016" name="Front. Microbiol.">
        <title>Genomic Resource of Rice Seed Associated Bacteria.</title>
        <authorList>
            <person name="Midha S."/>
            <person name="Bansal K."/>
            <person name="Sharma S."/>
            <person name="Kumar N."/>
            <person name="Patil P.P."/>
            <person name="Chaudhry V."/>
            <person name="Patil P.B."/>
        </authorList>
    </citation>
    <scope>NUCLEOTIDE SEQUENCE [LARGE SCALE GENOMIC DNA]</scope>
    <source>
        <strain evidence="3 4">NS184</strain>
    </source>
</reference>
<dbReference type="PANTHER" id="PTHR40078">
    <property type="entry name" value="INTEGRAL MEMBRANE PROTEIN-RELATED"/>
    <property type="match status" value="1"/>
</dbReference>
<comment type="caution">
    <text evidence="3">The sequence shown here is derived from an EMBL/GenBank/DDBJ whole genome shotgun (WGS) entry which is preliminary data.</text>
</comment>
<feature type="transmembrane region" description="Helical" evidence="2">
    <location>
        <begin position="80"/>
        <end position="97"/>
    </location>
</feature>
<evidence type="ECO:0000313" key="4">
    <source>
        <dbReference type="Proteomes" id="UP000078252"/>
    </source>
</evidence>
<name>A0A175RYR5_9MICO</name>
<accession>A0A175RYR5</accession>
<dbReference type="EMBL" id="LDQC01000029">
    <property type="protein sequence ID" value="KTR08621.1"/>
    <property type="molecule type" value="Genomic_DNA"/>
</dbReference>
<dbReference type="InterPro" id="IPR038750">
    <property type="entry name" value="YczE/YyaS-like"/>
</dbReference>
<dbReference type="Pfam" id="PF19700">
    <property type="entry name" value="DUF6198"/>
    <property type="match status" value="1"/>
</dbReference>
<feature type="region of interest" description="Disordered" evidence="1">
    <location>
        <begin position="205"/>
        <end position="229"/>
    </location>
</feature>
<evidence type="ECO:0000256" key="2">
    <source>
        <dbReference type="SAM" id="Phobius"/>
    </source>
</evidence>
<evidence type="ECO:0000313" key="3">
    <source>
        <dbReference type="EMBL" id="KTR08621.1"/>
    </source>
</evidence>
<dbReference type="Proteomes" id="UP000078252">
    <property type="component" value="Unassembled WGS sequence"/>
</dbReference>
<dbReference type="PATRIC" id="fig|33881.3.peg.1402"/>
<gene>
    <name evidence="3" type="ORF">NS184_05630</name>
</gene>
<keyword evidence="2" id="KW-0472">Membrane</keyword>
<dbReference type="AlphaFoldDB" id="A0A175RYR5"/>
<feature type="transmembrane region" description="Helical" evidence="2">
    <location>
        <begin position="145"/>
        <end position="167"/>
    </location>
</feature>
<dbReference type="RefSeq" id="WP_058725159.1">
    <property type="nucleotide sequence ID" value="NZ_LDQC01000029.1"/>
</dbReference>
<feature type="transmembrane region" description="Helical" evidence="2">
    <location>
        <begin position="48"/>
        <end position="68"/>
    </location>
</feature>
<evidence type="ECO:0000256" key="1">
    <source>
        <dbReference type="SAM" id="MobiDB-lite"/>
    </source>
</evidence>
<feature type="transmembrane region" description="Helical" evidence="2">
    <location>
        <begin position="12"/>
        <end position="36"/>
    </location>
</feature>
<dbReference type="STRING" id="33881.NS184_05630"/>
<keyword evidence="2" id="KW-1133">Transmembrane helix</keyword>
<feature type="transmembrane region" description="Helical" evidence="2">
    <location>
        <begin position="109"/>
        <end position="133"/>
    </location>
</feature>
<keyword evidence="2" id="KW-0812">Transmembrane</keyword>
<dbReference type="PANTHER" id="PTHR40078:SF1">
    <property type="entry name" value="INTEGRAL MEMBRANE PROTEIN"/>
    <property type="match status" value="1"/>
</dbReference>
<protein>
    <submittedName>
        <fullName evidence="3">Membrane protein</fullName>
    </submittedName>
</protein>
<sequence length="229" mass="23872">MSRTPALTLRFVQLMVGLFLYGASTALQVRAVLGVASWSVLTGGLEHVVPWSFGVITVVSSGVILLFWIPLRQKPGIGTLLNALAIGPSADLVLWLVPAPDGLLPRVGLFVAGLLLLAVATAFYIGAGFGAGARDGLMVGVSQRFGWPIWVARTVIEVTVVIVGWLLGGDVGAGTVIAAFAIGPMVQPLMPIFRRFPWSPERTRLAGAAAAPPTPPSASNPGLEARTTS</sequence>
<organism evidence="3 4">
    <name type="scientific">Curtobacterium luteum</name>
    <dbReference type="NCBI Taxonomy" id="33881"/>
    <lineage>
        <taxon>Bacteria</taxon>
        <taxon>Bacillati</taxon>
        <taxon>Actinomycetota</taxon>
        <taxon>Actinomycetes</taxon>
        <taxon>Micrococcales</taxon>
        <taxon>Microbacteriaceae</taxon>
        <taxon>Curtobacterium</taxon>
    </lineage>
</organism>
<feature type="transmembrane region" description="Helical" evidence="2">
    <location>
        <begin position="173"/>
        <end position="193"/>
    </location>
</feature>